<dbReference type="PANTHER" id="PTHR47843:SF2">
    <property type="entry name" value="BTB DOMAIN-CONTAINING PROTEIN"/>
    <property type="match status" value="1"/>
</dbReference>
<reference evidence="3" key="1">
    <citation type="journal article" date="2021" name="Nat. Commun.">
        <title>Genetic determinants of endophytism in the Arabidopsis root mycobiome.</title>
        <authorList>
            <person name="Mesny F."/>
            <person name="Miyauchi S."/>
            <person name="Thiergart T."/>
            <person name="Pickel B."/>
            <person name="Atanasova L."/>
            <person name="Karlsson M."/>
            <person name="Huettel B."/>
            <person name="Barry K.W."/>
            <person name="Haridas S."/>
            <person name="Chen C."/>
            <person name="Bauer D."/>
            <person name="Andreopoulos W."/>
            <person name="Pangilinan J."/>
            <person name="LaButti K."/>
            <person name="Riley R."/>
            <person name="Lipzen A."/>
            <person name="Clum A."/>
            <person name="Drula E."/>
            <person name="Henrissat B."/>
            <person name="Kohler A."/>
            <person name="Grigoriev I.V."/>
            <person name="Martin F.M."/>
            <person name="Hacquard S."/>
        </authorList>
    </citation>
    <scope>NUCLEOTIDE SEQUENCE</scope>
    <source>
        <strain evidence="3">MPI-SDFR-AT-0120</strain>
    </source>
</reference>
<proteinExistence type="predicted"/>
<sequence>MSNTSGSQKSEVTSMATTSSAYLPNIKCDVVQVLVQGGTLISVHENVLLQSPFFRNALKPEWVAMRDGKPIDLSDVDSDLFATYVQWLYTHQVAVSVRDPTWAELYVLGERLLDLEYQDIIILGIIANSKAIYEYPDELAISTIYEGTRNSSPARKLMVDFYCWRGAADWIDIENSGDLPEQFLRELVSRLMEKRDRPEERRPWNLDESAYCVGMRRSAQSTTLAMAEKASARNVSLPVPQEQDKIGRG</sequence>
<organism evidence="3 4">
    <name type="scientific">Paraphoma chrysanthemicola</name>
    <dbReference type="NCBI Taxonomy" id="798071"/>
    <lineage>
        <taxon>Eukaryota</taxon>
        <taxon>Fungi</taxon>
        <taxon>Dikarya</taxon>
        <taxon>Ascomycota</taxon>
        <taxon>Pezizomycotina</taxon>
        <taxon>Dothideomycetes</taxon>
        <taxon>Pleosporomycetidae</taxon>
        <taxon>Pleosporales</taxon>
        <taxon>Pleosporineae</taxon>
        <taxon>Phaeosphaeriaceae</taxon>
        <taxon>Paraphoma</taxon>
    </lineage>
</organism>
<gene>
    <name evidence="3" type="ORF">FB567DRAFT_600559</name>
</gene>
<evidence type="ECO:0000313" key="4">
    <source>
        <dbReference type="Proteomes" id="UP000813461"/>
    </source>
</evidence>
<dbReference type="Gene3D" id="3.30.710.10">
    <property type="entry name" value="Potassium Channel Kv1.1, Chain A"/>
    <property type="match status" value="1"/>
</dbReference>
<dbReference type="OrthoDB" id="3791840at2759"/>
<dbReference type="SUPFAM" id="SSF54695">
    <property type="entry name" value="POZ domain"/>
    <property type="match status" value="1"/>
</dbReference>
<name>A0A8K0RJF3_9PLEO</name>
<keyword evidence="4" id="KW-1185">Reference proteome</keyword>
<dbReference type="AlphaFoldDB" id="A0A8K0RJF3"/>
<dbReference type="Proteomes" id="UP000813461">
    <property type="component" value="Unassembled WGS sequence"/>
</dbReference>
<dbReference type="InterPro" id="IPR011333">
    <property type="entry name" value="SKP1/BTB/POZ_sf"/>
</dbReference>
<evidence type="ECO:0000259" key="2">
    <source>
        <dbReference type="PROSITE" id="PS50097"/>
    </source>
</evidence>
<dbReference type="EMBL" id="JAGMVJ010000001">
    <property type="protein sequence ID" value="KAH7094876.1"/>
    <property type="molecule type" value="Genomic_DNA"/>
</dbReference>
<dbReference type="PROSITE" id="PS50097">
    <property type="entry name" value="BTB"/>
    <property type="match status" value="1"/>
</dbReference>
<evidence type="ECO:0000313" key="3">
    <source>
        <dbReference type="EMBL" id="KAH7094876.1"/>
    </source>
</evidence>
<feature type="region of interest" description="Disordered" evidence="1">
    <location>
        <begin position="230"/>
        <end position="249"/>
    </location>
</feature>
<accession>A0A8K0RJF3</accession>
<protein>
    <recommendedName>
        <fullName evidence="2">BTB domain-containing protein</fullName>
    </recommendedName>
</protein>
<dbReference type="CDD" id="cd18186">
    <property type="entry name" value="BTB_POZ_ZBTB_KLHL-like"/>
    <property type="match status" value="1"/>
</dbReference>
<comment type="caution">
    <text evidence="3">The sequence shown here is derived from an EMBL/GenBank/DDBJ whole genome shotgun (WGS) entry which is preliminary data.</text>
</comment>
<dbReference type="Pfam" id="PF00651">
    <property type="entry name" value="BTB"/>
    <property type="match status" value="1"/>
</dbReference>
<feature type="domain" description="BTB" evidence="2">
    <location>
        <begin position="28"/>
        <end position="97"/>
    </location>
</feature>
<dbReference type="InterPro" id="IPR000210">
    <property type="entry name" value="BTB/POZ_dom"/>
</dbReference>
<dbReference type="PANTHER" id="PTHR47843">
    <property type="entry name" value="BTB DOMAIN-CONTAINING PROTEIN-RELATED"/>
    <property type="match status" value="1"/>
</dbReference>
<evidence type="ECO:0000256" key="1">
    <source>
        <dbReference type="SAM" id="MobiDB-lite"/>
    </source>
</evidence>